<comment type="similarity">
    <text evidence="2">Belongs to the cytochrome P450 family.</text>
</comment>
<dbReference type="PRINTS" id="PR00465">
    <property type="entry name" value="EP450IV"/>
</dbReference>
<keyword evidence="4" id="KW-0479">Metal-binding</keyword>
<evidence type="ECO:0000256" key="2">
    <source>
        <dbReference type="ARBA" id="ARBA00010617"/>
    </source>
</evidence>
<dbReference type="Gene3D" id="1.10.630.10">
    <property type="entry name" value="Cytochrome P450"/>
    <property type="match status" value="1"/>
</dbReference>
<dbReference type="Proteomes" id="UP001583172">
    <property type="component" value="Unassembled WGS sequence"/>
</dbReference>
<dbReference type="InterPro" id="IPR001128">
    <property type="entry name" value="Cyt_P450"/>
</dbReference>
<dbReference type="EMBL" id="JAZGSY010000330">
    <property type="protein sequence ID" value="KAL1837093.1"/>
    <property type="molecule type" value="Genomic_DNA"/>
</dbReference>
<keyword evidence="8" id="KW-1185">Reference proteome</keyword>
<evidence type="ECO:0000313" key="7">
    <source>
        <dbReference type="EMBL" id="KAL1837093.1"/>
    </source>
</evidence>
<keyword evidence="5" id="KW-0408">Iron</keyword>
<dbReference type="PANTHER" id="PTHR24305">
    <property type="entry name" value="CYTOCHROME P450"/>
    <property type="match status" value="1"/>
</dbReference>
<evidence type="ECO:0000256" key="4">
    <source>
        <dbReference type="ARBA" id="ARBA00022723"/>
    </source>
</evidence>
<accession>A0ABR3V7N4</accession>
<keyword evidence="3" id="KW-0349">Heme</keyword>
<evidence type="ECO:0000256" key="1">
    <source>
        <dbReference type="ARBA" id="ARBA00001971"/>
    </source>
</evidence>
<gene>
    <name evidence="7" type="ORF">VTJ49DRAFT_4290</name>
</gene>
<evidence type="ECO:0000256" key="3">
    <source>
        <dbReference type="ARBA" id="ARBA00022617"/>
    </source>
</evidence>
<comment type="caution">
    <text evidence="7">The sequence shown here is derived from an EMBL/GenBank/DDBJ whole genome shotgun (WGS) entry which is preliminary data.</text>
</comment>
<dbReference type="InterPro" id="IPR036396">
    <property type="entry name" value="Cyt_P450_sf"/>
</dbReference>
<keyword evidence="6" id="KW-0503">Monooxygenase</keyword>
<comment type="cofactor">
    <cofactor evidence="1">
        <name>heme</name>
        <dbReference type="ChEBI" id="CHEBI:30413"/>
    </cofactor>
</comment>
<dbReference type="InterPro" id="IPR002403">
    <property type="entry name" value="Cyt_P450_E_grp-IV"/>
</dbReference>
<sequence length="572" mass="64340">MVFDSLSVRVGLLSLAVLGLILVRRKLYPKPYPGIPYNEASAKRLTGDIMEIAPIIKEKNEFSAALFAVTTQKLGVPIAQLLFPGVRKPLIILEDPREIEDIIVRRHKEFDKAPTSLAIFRPMFRRATLTQFTTPELKAQKRLWADVMGVDFLRRIAAPNIHKCTLELLELWRLRAESASNDRPINVLDDFKNTTLDAIWIVILGEEAGTVRFDIEKLKHQLDGFSSSTTSSQLPVGTFLKEQVAYISATIARNSNTPSPELAQKLETYTPRYRRFRRIVTGEMTRCMKKAVEHYQSVAEGALESDASDTCAMDLVLRRQILQARKAGVEPSDPTKDLSMLDEMFTMLLGGHDSTANTLAWFARYMERFPGVQTTLRAVLREAFPGPGLPSANEILDADIPYLDGVCEEAFRLAGTAKANLRQALVDTTILGCPIPKGAEIFMNYHIDRAPAPWEEEKRSETSKAAAEKHGDGLRGVAGRDLGSFNPRRWIVMDEKTGKEKFDAYALPNLAFGGGFRGCFGRRLAQMEFRIMVVLLILSFEFLELPEEHQSMAAIEKIFREPKHPYARLRVL</sequence>
<organism evidence="7 8">
    <name type="scientific">Humicola insolens</name>
    <name type="common">Soft-rot fungus</name>
    <dbReference type="NCBI Taxonomy" id="85995"/>
    <lineage>
        <taxon>Eukaryota</taxon>
        <taxon>Fungi</taxon>
        <taxon>Dikarya</taxon>
        <taxon>Ascomycota</taxon>
        <taxon>Pezizomycotina</taxon>
        <taxon>Sordariomycetes</taxon>
        <taxon>Sordariomycetidae</taxon>
        <taxon>Sordariales</taxon>
        <taxon>Chaetomiaceae</taxon>
        <taxon>Mycothermus</taxon>
    </lineage>
</organism>
<dbReference type="Pfam" id="PF00067">
    <property type="entry name" value="p450"/>
    <property type="match status" value="2"/>
</dbReference>
<name>A0ABR3V7N4_HUMIN</name>
<dbReference type="PANTHER" id="PTHR24305:SF232">
    <property type="entry name" value="P450, PUTATIVE (EUROFUNG)-RELATED"/>
    <property type="match status" value="1"/>
</dbReference>
<protein>
    <recommendedName>
        <fullName evidence="9">Cytochrome P450</fullName>
    </recommendedName>
</protein>
<evidence type="ECO:0000256" key="6">
    <source>
        <dbReference type="ARBA" id="ARBA00023033"/>
    </source>
</evidence>
<evidence type="ECO:0000313" key="8">
    <source>
        <dbReference type="Proteomes" id="UP001583172"/>
    </source>
</evidence>
<dbReference type="SUPFAM" id="SSF48264">
    <property type="entry name" value="Cytochrome P450"/>
    <property type="match status" value="1"/>
</dbReference>
<keyword evidence="6" id="KW-0560">Oxidoreductase</keyword>
<dbReference type="InterPro" id="IPR050121">
    <property type="entry name" value="Cytochrome_P450_monoxygenase"/>
</dbReference>
<evidence type="ECO:0008006" key="9">
    <source>
        <dbReference type="Google" id="ProtNLM"/>
    </source>
</evidence>
<reference evidence="7 8" key="1">
    <citation type="journal article" date="2024" name="Commun. Biol.">
        <title>Comparative genomic analysis of thermophilic fungi reveals convergent evolutionary adaptations and gene losses.</title>
        <authorList>
            <person name="Steindorff A.S."/>
            <person name="Aguilar-Pontes M.V."/>
            <person name="Robinson A.J."/>
            <person name="Andreopoulos B."/>
            <person name="LaButti K."/>
            <person name="Kuo A."/>
            <person name="Mondo S."/>
            <person name="Riley R."/>
            <person name="Otillar R."/>
            <person name="Haridas S."/>
            <person name="Lipzen A."/>
            <person name="Grimwood J."/>
            <person name="Schmutz J."/>
            <person name="Clum A."/>
            <person name="Reid I.D."/>
            <person name="Moisan M.C."/>
            <person name="Butler G."/>
            <person name="Nguyen T.T.M."/>
            <person name="Dewar K."/>
            <person name="Conant G."/>
            <person name="Drula E."/>
            <person name="Henrissat B."/>
            <person name="Hansel C."/>
            <person name="Singer S."/>
            <person name="Hutchinson M.I."/>
            <person name="de Vries R.P."/>
            <person name="Natvig D.O."/>
            <person name="Powell A.J."/>
            <person name="Tsang A."/>
            <person name="Grigoriev I.V."/>
        </authorList>
    </citation>
    <scope>NUCLEOTIDE SEQUENCE [LARGE SCALE GENOMIC DNA]</scope>
    <source>
        <strain evidence="7 8">CBS 620.91</strain>
    </source>
</reference>
<proteinExistence type="inferred from homology"/>
<evidence type="ECO:0000256" key="5">
    <source>
        <dbReference type="ARBA" id="ARBA00023004"/>
    </source>
</evidence>